<evidence type="ECO:0000313" key="2">
    <source>
        <dbReference type="EMBL" id="CAD8537723.1"/>
    </source>
</evidence>
<feature type="transmembrane region" description="Helical" evidence="1">
    <location>
        <begin position="91"/>
        <end position="111"/>
    </location>
</feature>
<keyword evidence="1" id="KW-1133">Transmembrane helix</keyword>
<proteinExistence type="predicted"/>
<gene>
    <name evidence="2" type="ORF">CLEP1334_LOCUS13005</name>
</gene>
<name>A0A7S0J0V6_9EUKA</name>
<organism evidence="2">
    <name type="scientific">Calcidiscus leptoporus</name>
    <dbReference type="NCBI Taxonomy" id="127549"/>
    <lineage>
        <taxon>Eukaryota</taxon>
        <taxon>Haptista</taxon>
        <taxon>Haptophyta</taxon>
        <taxon>Prymnesiophyceae</taxon>
        <taxon>Coccolithales</taxon>
        <taxon>Calcidiscaceae</taxon>
        <taxon>Calcidiscus</taxon>
    </lineage>
</organism>
<keyword evidence="1" id="KW-0472">Membrane</keyword>
<accession>A0A7S0J0V6</accession>
<protein>
    <submittedName>
        <fullName evidence="2">Uncharacterized protein</fullName>
    </submittedName>
</protein>
<feature type="transmembrane region" description="Helical" evidence="1">
    <location>
        <begin position="215"/>
        <end position="234"/>
    </location>
</feature>
<feature type="transmembrane region" description="Helical" evidence="1">
    <location>
        <begin position="60"/>
        <end position="85"/>
    </location>
</feature>
<sequence>MKCTPGAGAGPGPVSVSVLVPVLAHLGYGVIRVAHRQHACADDVLTGPQFEGDFAKGPGLALMFAVSLALANCIGYTMFSAIGIACRSSTIAVQLASVLALYSFLFCGLLVNKSALAVIAHKLSFPSHVLDALPALSFVYRFIETVLVNELGALPRPMIEIKQKHIPGVPKIPDDVPPVSGANVLAFLGFSTGDAPGEHCAFSLPCASWNDVEALGWWLLIAQLVCYLLLRFFLTDPH</sequence>
<dbReference type="EMBL" id="HBER01025821">
    <property type="protein sequence ID" value="CAD8537723.1"/>
    <property type="molecule type" value="Transcribed_RNA"/>
</dbReference>
<dbReference type="AlphaFoldDB" id="A0A7S0J0V6"/>
<evidence type="ECO:0000256" key="1">
    <source>
        <dbReference type="SAM" id="Phobius"/>
    </source>
</evidence>
<keyword evidence="1" id="KW-0812">Transmembrane</keyword>
<reference evidence="2" key="1">
    <citation type="submission" date="2021-01" db="EMBL/GenBank/DDBJ databases">
        <authorList>
            <person name="Corre E."/>
            <person name="Pelletier E."/>
            <person name="Niang G."/>
            <person name="Scheremetjew M."/>
            <person name="Finn R."/>
            <person name="Kale V."/>
            <person name="Holt S."/>
            <person name="Cochrane G."/>
            <person name="Meng A."/>
            <person name="Brown T."/>
            <person name="Cohen L."/>
        </authorList>
    </citation>
    <scope>NUCLEOTIDE SEQUENCE</scope>
    <source>
        <strain evidence="2">RCC1130</strain>
    </source>
</reference>